<dbReference type="AlphaFoldDB" id="G9YAI0"/>
<evidence type="ECO:0000313" key="2">
    <source>
        <dbReference type="Proteomes" id="UP000005959"/>
    </source>
</evidence>
<dbReference type="PATRIC" id="fig|1002364.3.peg.3256"/>
<reference evidence="1 2" key="1">
    <citation type="submission" date="2011-08" db="EMBL/GenBank/DDBJ databases">
        <authorList>
            <person name="Weinstock G."/>
            <person name="Sodergren E."/>
            <person name="Clifton S."/>
            <person name="Fulton L."/>
            <person name="Fulton B."/>
            <person name="Courtney L."/>
            <person name="Fronick C."/>
            <person name="Harrison M."/>
            <person name="Strong C."/>
            <person name="Farmer C."/>
            <person name="Delahaunty K."/>
            <person name="Markovic C."/>
            <person name="Hall O."/>
            <person name="Minx P."/>
            <person name="Tomlinson C."/>
            <person name="Mitreva M."/>
            <person name="Hou S."/>
            <person name="Chen J."/>
            <person name="Wollam A."/>
            <person name="Pepin K.H."/>
            <person name="Johnson M."/>
            <person name="Bhonagiri V."/>
            <person name="Zhang X."/>
            <person name="Suruliraj S."/>
            <person name="Warren W."/>
            <person name="Chinwalla A."/>
            <person name="Mardis E.R."/>
            <person name="Wilson R.K."/>
        </authorList>
    </citation>
    <scope>NUCLEOTIDE SEQUENCE [LARGE SCALE GENOMIC DNA]</scope>
    <source>
        <strain evidence="1 2">ATCC 51873</strain>
    </source>
</reference>
<evidence type="ECO:0000313" key="1">
    <source>
        <dbReference type="EMBL" id="EHM39962.1"/>
    </source>
</evidence>
<proteinExistence type="predicted"/>
<name>G9YAI0_HAFAL</name>
<comment type="caution">
    <text evidence="1">The sequence shown here is derived from an EMBL/GenBank/DDBJ whole genome shotgun (WGS) entry which is preliminary data.</text>
</comment>
<dbReference type="HOGENOM" id="CLU_2916111_0_0_6"/>
<accession>G9YAI0</accession>
<dbReference type="EMBL" id="AGCI01000087">
    <property type="protein sequence ID" value="EHM39962.1"/>
    <property type="molecule type" value="Genomic_DNA"/>
</dbReference>
<sequence>MPGDVLFRGSSLLNACFHLIARHLCHPWISEPWAMCAVKLKRGAQQDSVTVQQLSFLIHAE</sequence>
<gene>
    <name evidence="1" type="ORF">HMPREF0454_03604</name>
</gene>
<protein>
    <submittedName>
        <fullName evidence="1">Uncharacterized protein</fullName>
    </submittedName>
</protein>
<organism evidence="1 2">
    <name type="scientific">Hafnia alvei ATCC 51873</name>
    <dbReference type="NCBI Taxonomy" id="1002364"/>
    <lineage>
        <taxon>Bacteria</taxon>
        <taxon>Pseudomonadati</taxon>
        <taxon>Pseudomonadota</taxon>
        <taxon>Gammaproteobacteria</taxon>
        <taxon>Enterobacterales</taxon>
        <taxon>Hafniaceae</taxon>
        <taxon>Hafnia</taxon>
    </lineage>
</organism>
<dbReference type="Proteomes" id="UP000005959">
    <property type="component" value="Unassembled WGS sequence"/>
</dbReference>